<name>A0A6P4AGF4_ZIZJJ</name>
<dbReference type="KEGG" id="zju:107428583"/>
<accession>A0A6P4AGF4</accession>
<dbReference type="RefSeq" id="XP_015894631.3">
    <property type="nucleotide sequence ID" value="XM_016039145.4"/>
</dbReference>
<evidence type="ECO:0000259" key="1">
    <source>
        <dbReference type="Pfam" id="PF25349"/>
    </source>
</evidence>
<dbReference type="InParanoid" id="A0A6P4AGF4"/>
<dbReference type="InterPro" id="IPR057619">
    <property type="entry name" value="PH_PHS1"/>
</dbReference>
<organism evidence="2 3">
    <name type="scientific">Ziziphus jujuba</name>
    <name type="common">Chinese jujube</name>
    <name type="synonym">Ziziphus sativa</name>
    <dbReference type="NCBI Taxonomy" id="326968"/>
    <lineage>
        <taxon>Eukaryota</taxon>
        <taxon>Viridiplantae</taxon>
        <taxon>Streptophyta</taxon>
        <taxon>Embryophyta</taxon>
        <taxon>Tracheophyta</taxon>
        <taxon>Spermatophyta</taxon>
        <taxon>Magnoliopsida</taxon>
        <taxon>eudicotyledons</taxon>
        <taxon>Gunneridae</taxon>
        <taxon>Pentapetalae</taxon>
        <taxon>rosids</taxon>
        <taxon>fabids</taxon>
        <taxon>Rosales</taxon>
        <taxon>Rhamnaceae</taxon>
        <taxon>Paliureae</taxon>
        <taxon>Ziziphus</taxon>
    </lineage>
</organism>
<gene>
    <name evidence="3" type="primary">LOC107428583</name>
</gene>
<dbReference type="AlphaFoldDB" id="A0A6P4AGF4"/>
<dbReference type="GeneID" id="107428583"/>
<feature type="domain" description="Poor homologous synapsis 1 PH" evidence="1">
    <location>
        <begin position="30"/>
        <end position="170"/>
    </location>
</feature>
<dbReference type="Pfam" id="PF25349">
    <property type="entry name" value="PH_PHS1"/>
    <property type="match status" value="1"/>
</dbReference>
<proteinExistence type="predicted"/>
<dbReference type="Proteomes" id="UP001652623">
    <property type="component" value="Chromosome 12"/>
</dbReference>
<sequence>MAGSHSHSLALIAASEQTPEKKLAIGGGGERWEVEFSRFFNYPPMTSTWPDLVPLPSKVRNRRPSGTWISSSSHVLLQLLPHPSNSDDVVLRVYFRDSILEEHYVSKLHFSWPQVSCLSGFPARGTRAVFASYRDGVGEVQKFALRFSTIYETERFVSALKEIFKVERDTGLVTCGFGSEISSQSEFISSNTTLYRANEDFNVTNPAETYTPEFPPSSNNLAEQYSCTKDTVPPCNFDVLFSALPPSFTSLMENCSSDVEQTAAQPILSQPQEVNIKSQIVRYMEDSTFQDMLVKVEKVLQEMGGDLVL</sequence>
<evidence type="ECO:0000313" key="3">
    <source>
        <dbReference type="RefSeq" id="XP_015894631.3"/>
    </source>
</evidence>
<evidence type="ECO:0000313" key="2">
    <source>
        <dbReference type="Proteomes" id="UP001652623"/>
    </source>
</evidence>
<keyword evidence="2" id="KW-1185">Reference proteome</keyword>
<dbReference type="FunCoup" id="A0A6P4AGF4">
    <property type="interactions" value="7"/>
</dbReference>
<reference evidence="3" key="1">
    <citation type="submission" date="2025-08" db="UniProtKB">
        <authorList>
            <consortium name="RefSeq"/>
        </authorList>
    </citation>
    <scope>IDENTIFICATION</scope>
    <source>
        <tissue evidence="3">Seedling</tissue>
    </source>
</reference>
<protein>
    <submittedName>
        <fullName evidence="3">Protein POOR HOMOLOGOUS SYNAPSIS 1 isoform X1</fullName>
    </submittedName>
</protein>